<name>A0A0F8Z0D5_9ZZZZ</name>
<accession>A0A0F8Z0D5</accession>
<proteinExistence type="predicted"/>
<evidence type="ECO:0000313" key="1">
    <source>
        <dbReference type="EMBL" id="KKK79520.1"/>
    </source>
</evidence>
<reference evidence="1" key="1">
    <citation type="journal article" date="2015" name="Nature">
        <title>Complex archaea that bridge the gap between prokaryotes and eukaryotes.</title>
        <authorList>
            <person name="Spang A."/>
            <person name="Saw J.H."/>
            <person name="Jorgensen S.L."/>
            <person name="Zaremba-Niedzwiedzka K."/>
            <person name="Martijn J."/>
            <person name="Lind A.E."/>
            <person name="van Eijk R."/>
            <person name="Schleper C."/>
            <person name="Guy L."/>
            <person name="Ettema T.J."/>
        </authorList>
    </citation>
    <scope>NUCLEOTIDE SEQUENCE</scope>
</reference>
<evidence type="ECO:0008006" key="2">
    <source>
        <dbReference type="Google" id="ProtNLM"/>
    </source>
</evidence>
<sequence>MSINLLGPYLEIPKGDARNFTLQLIDNDGNPYDLTNSTEITFIVVESDTEGAATVFSCTLTGTDITIVGAATDGTIKVIVIPVVTTSETAGEKVWEVEVQESVGGPYTTEKGTFNILQSHVPAV</sequence>
<organism evidence="1">
    <name type="scientific">marine sediment metagenome</name>
    <dbReference type="NCBI Taxonomy" id="412755"/>
    <lineage>
        <taxon>unclassified sequences</taxon>
        <taxon>metagenomes</taxon>
        <taxon>ecological metagenomes</taxon>
    </lineage>
</organism>
<dbReference type="EMBL" id="LAZR01053989">
    <property type="protein sequence ID" value="KKK79520.1"/>
    <property type="molecule type" value="Genomic_DNA"/>
</dbReference>
<protein>
    <recommendedName>
        <fullName evidence="2">BppU N-terminal domain-containing protein</fullName>
    </recommendedName>
</protein>
<gene>
    <name evidence="1" type="ORF">LCGC14_2832670</name>
</gene>
<dbReference type="AlphaFoldDB" id="A0A0F8Z0D5"/>
<comment type="caution">
    <text evidence="1">The sequence shown here is derived from an EMBL/GenBank/DDBJ whole genome shotgun (WGS) entry which is preliminary data.</text>
</comment>